<evidence type="ECO:0000256" key="12">
    <source>
        <dbReference type="ARBA" id="ARBA00023180"/>
    </source>
</evidence>
<dbReference type="Pfam" id="PF22544">
    <property type="entry name" value="HYDIN_VesB_CFA65-like_Ig"/>
    <property type="match status" value="1"/>
</dbReference>
<dbReference type="InterPro" id="IPR053879">
    <property type="entry name" value="HYDIN_VesB_CFA65-like_Ig"/>
</dbReference>
<evidence type="ECO:0000256" key="2">
    <source>
        <dbReference type="ARBA" id="ARBA00004138"/>
    </source>
</evidence>
<sequence>MYNLSMSIVNSRCFFTRTIPVLCLFNITNPAYADNEAFALRINTGGAEYTDSAGHLWQADKGFNTGRLSSSAIGAQISGTDDQVLYQSGRWDTGAAPELRYSFDVPDGAYTVRLHFADTYSGTQGDGLRVFDVLLEDQLALENLDIFAEVGGNTVLLKTLTVQVNDGTLDIKFLRQVQNPEIRAIEIQKIADKLAKPDVVNITLEAEGYTRINNASDTDSFSQSRRADASGGAYMQSVGSWGKSWLEYDFVVPTDNVYEIAVRGTGASTGTNSFRVSIDGGADSVVQLNKDDSWGWKTITDANSGLGPYSLSAGTHTLRLKKREPNAKIDQLRISNTAGTRLPVASVSPSSLNFSNQDVGSVSNAQSITLTNSGNAPLNITAMSTTGDFSESNGCGDVLLEGASCQIAVSFTPASAGNLNGILTVESDDANSPVQVNLSGAGNTVDTPLTDSGPIVISGKQDVVISGLRITNPDGHCIEVKNGSTNISIKNSEIGPCGKKGIDIVGSNNIVIQNNYIHDIWNEAVMSYQSNDIAVDSNVIEDAEAGYEMWTTKIANLSFTNNYVKNVSRREGNGNGGNIAMVAFVRGPVLIDNNIGINVPGESAPEDLINIFKSNGTPDNPLRITNNKFRGGGPSVSGGGIILGDQGGSYQIAENNILVSPGGYGLGIVGGRNNTLRNNKVYSPADVERPFAGVGIQVWRFDHKGQGTKPGDCSNHTVEFNEITFWRGPNWQDRGLPALLNSRFNPSTGNDGLAPNCGVIAGWSTNKFDSARAQPANLDGSIWNSRWNTP</sequence>
<keyword evidence="6" id="KW-0812">Transmembrane</keyword>
<feature type="domain" description="CBM6" evidence="15">
    <location>
        <begin position="202"/>
        <end position="335"/>
    </location>
</feature>
<keyword evidence="5" id="KW-0963">Cytoplasm</keyword>
<dbReference type="PANTHER" id="PTHR13460">
    <property type="match status" value="1"/>
</dbReference>
<dbReference type="AlphaFoldDB" id="A0A3B0X049"/>
<keyword evidence="13" id="KW-0966">Cell projection</keyword>
<dbReference type="Pfam" id="PF11721">
    <property type="entry name" value="Malectin"/>
    <property type="match status" value="1"/>
</dbReference>
<evidence type="ECO:0000256" key="13">
    <source>
        <dbReference type="ARBA" id="ARBA00023273"/>
    </source>
</evidence>
<dbReference type="Gene3D" id="2.60.120.260">
    <property type="entry name" value="Galactose-binding domain-like"/>
    <property type="match status" value="1"/>
</dbReference>
<dbReference type="InterPro" id="IPR039448">
    <property type="entry name" value="Beta_helix"/>
</dbReference>
<evidence type="ECO:0000256" key="7">
    <source>
        <dbReference type="ARBA" id="ARBA00022729"/>
    </source>
</evidence>
<gene>
    <name evidence="16" type="ORF">MNBD_GAMMA11-305</name>
</gene>
<keyword evidence="14" id="KW-0119">Carbohydrate metabolism</keyword>
<dbReference type="InterPro" id="IPR021720">
    <property type="entry name" value="Malectin_dom"/>
</dbReference>
<dbReference type="GO" id="GO:0005789">
    <property type="term" value="C:endoplasmic reticulum membrane"/>
    <property type="evidence" value="ECO:0007669"/>
    <property type="project" value="UniProtKB-SubCell"/>
</dbReference>
<dbReference type="InterPro" id="IPR039155">
    <property type="entry name" value="MLEC"/>
</dbReference>
<dbReference type="InterPro" id="IPR006626">
    <property type="entry name" value="PbH1"/>
</dbReference>
<evidence type="ECO:0000256" key="4">
    <source>
        <dbReference type="ARBA" id="ARBA00009141"/>
    </source>
</evidence>
<evidence type="ECO:0000256" key="6">
    <source>
        <dbReference type="ARBA" id="ARBA00022692"/>
    </source>
</evidence>
<evidence type="ECO:0000256" key="1">
    <source>
        <dbReference type="ARBA" id="ARBA00004115"/>
    </source>
</evidence>
<dbReference type="EMBL" id="UOFG01000139">
    <property type="protein sequence ID" value="VAW61141.1"/>
    <property type="molecule type" value="Genomic_DNA"/>
</dbReference>
<dbReference type="InterPro" id="IPR013783">
    <property type="entry name" value="Ig-like_fold"/>
</dbReference>
<evidence type="ECO:0000313" key="16">
    <source>
        <dbReference type="EMBL" id="VAW61141.1"/>
    </source>
</evidence>
<keyword evidence="8" id="KW-0256">Endoplasmic reticulum</keyword>
<proteinExistence type="inferred from homology"/>
<name>A0A3B0X049_9ZZZZ</name>
<dbReference type="SMART" id="SM00710">
    <property type="entry name" value="PbH1"/>
    <property type="match status" value="8"/>
</dbReference>
<dbReference type="InterPro" id="IPR012334">
    <property type="entry name" value="Pectin_lyas_fold"/>
</dbReference>
<protein>
    <recommendedName>
        <fullName evidence="15">CBM6 domain-containing protein</fullName>
    </recommendedName>
</protein>
<organism evidence="16">
    <name type="scientific">hydrothermal vent metagenome</name>
    <dbReference type="NCBI Taxonomy" id="652676"/>
    <lineage>
        <taxon>unclassified sequences</taxon>
        <taxon>metagenomes</taxon>
        <taxon>ecological metagenomes</taxon>
    </lineage>
</organism>
<dbReference type="InterPro" id="IPR008979">
    <property type="entry name" value="Galactose-bd-like_sf"/>
</dbReference>
<comment type="similarity">
    <text evidence="4">Belongs to the malectin family.</text>
</comment>
<evidence type="ECO:0000256" key="9">
    <source>
        <dbReference type="ARBA" id="ARBA00022989"/>
    </source>
</evidence>
<accession>A0A3B0X049</accession>
<evidence type="ECO:0000256" key="10">
    <source>
        <dbReference type="ARBA" id="ARBA00023069"/>
    </source>
</evidence>
<dbReference type="Gene3D" id="2.60.120.430">
    <property type="entry name" value="Galactose-binding lectin"/>
    <property type="match status" value="1"/>
</dbReference>
<dbReference type="CDD" id="cd02795">
    <property type="entry name" value="CBM6-CBM35-CBM36_like"/>
    <property type="match status" value="1"/>
</dbReference>
<dbReference type="GO" id="GO:0030246">
    <property type="term" value="F:carbohydrate binding"/>
    <property type="evidence" value="ECO:0007669"/>
    <property type="project" value="InterPro"/>
</dbReference>
<evidence type="ECO:0000256" key="8">
    <source>
        <dbReference type="ARBA" id="ARBA00022824"/>
    </source>
</evidence>
<dbReference type="NCBIfam" id="NF012200">
    <property type="entry name" value="choice_anch_D"/>
    <property type="match status" value="1"/>
</dbReference>
<comment type="subcellular location">
    <subcellularLocation>
        <location evidence="2">Cell projection</location>
        <location evidence="2">Cilium</location>
    </subcellularLocation>
    <subcellularLocation>
        <location evidence="3">Cytoplasm</location>
    </subcellularLocation>
    <subcellularLocation>
        <location evidence="1">Endoplasmic reticulum membrane</location>
        <topology evidence="1">Single-pass type I membrane protein</topology>
    </subcellularLocation>
</comment>
<keyword evidence="10" id="KW-0969">Cilium</keyword>
<evidence type="ECO:0000256" key="5">
    <source>
        <dbReference type="ARBA" id="ARBA00022490"/>
    </source>
</evidence>
<dbReference type="PANTHER" id="PTHR13460:SF0">
    <property type="entry name" value="MALECTIN"/>
    <property type="match status" value="1"/>
</dbReference>
<dbReference type="GO" id="GO:0005929">
    <property type="term" value="C:cilium"/>
    <property type="evidence" value="ECO:0007669"/>
    <property type="project" value="UniProtKB-SubCell"/>
</dbReference>
<keyword evidence="11" id="KW-0472">Membrane</keyword>
<keyword evidence="9" id="KW-1133">Transmembrane helix</keyword>
<evidence type="ECO:0000259" key="15">
    <source>
        <dbReference type="PROSITE" id="PS51175"/>
    </source>
</evidence>
<evidence type="ECO:0000256" key="11">
    <source>
        <dbReference type="ARBA" id="ARBA00023136"/>
    </source>
</evidence>
<dbReference type="Gene3D" id="2.160.20.10">
    <property type="entry name" value="Single-stranded right-handed beta-helix, Pectin lyase-like"/>
    <property type="match status" value="1"/>
</dbReference>
<dbReference type="InterPro" id="IPR011050">
    <property type="entry name" value="Pectin_lyase_fold/virulence"/>
</dbReference>
<dbReference type="SUPFAM" id="SSF49785">
    <property type="entry name" value="Galactose-binding domain-like"/>
    <property type="match status" value="2"/>
</dbReference>
<evidence type="ECO:0000256" key="14">
    <source>
        <dbReference type="ARBA" id="ARBA00023277"/>
    </source>
</evidence>
<dbReference type="Gene3D" id="2.60.40.10">
    <property type="entry name" value="Immunoglobulins"/>
    <property type="match status" value="1"/>
</dbReference>
<dbReference type="Pfam" id="PF13229">
    <property type="entry name" value="Beta_helix"/>
    <property type="match status" value="1"/>
</dbReference>
<dbReference type="PROSITE" id="PS51175">
    <property type="entry name" value="CBM6"/>
    <property type="match status" value="1"/>
</dbReference>
<keyword evidence="12" id="KW-0325">Glycoprotein</keyword>
<keyword evidence="7" id="KW-0732">Signal</keyword>
<dbReference type="SUPFAM" id="SSF51126">
    <property type="entry name" value="Pectin lyase-like"/>
    <property type="match status" value="1"/>
</dbReference>
<evidence type="ECO:0000256" key="3">
    <source>
        <dbReference type="ARBA" id="ARBA00004496"/>
    </source>
</evidence>
<reference evidence="16" key="1">
    <citation type="submission" date="2018-06" db="EMBL/GenBank/DDBJ databases">
        <authorList>
            <person name="Zhirakovskaya E."/>
        </authorList>
    </citation>
    <scope>NUCLEOTIDE SEQUENCE</scope>
</reference>
<dbReference type="InterPro" id="IPR005084">
    <property type="entry name" value="CBM6"/>
</dbReference>